<feature type="compositionally biased region" description="Polar residues" evidence="1">
    <location>
        <begin position="456"/>
        <end position="469"/>
    </location>
</feature>
<evidence type="ECO:0000313" key="3">
    <source>
        <dbReference type="EMBL" id="TFK21964.1"/>
    </source>
</evidence>
<evidence type="ECO:0000259" key="2">
    <source>
        <dbReference type="Pfam" id="PF01693"/>
    </source>
</evidence>
<dbReference type="SUPFAM" id="SSF55658">
    <property type="entry name" value="L9 N-domain-like"/>
    <property type="match status" value="1"/>
</dbReference>
<feature type="compositionally biased region" description="Polar residues" evidence="1">
    <location>
        <begin position="500"/>
        <end position="522"/>
    </location>
</feature>
<name>A0A5C3KNN3_COPMA</name>
<feature type="region of interest" description="Disordered" evidence="1">
    <location>
        <begin position="259"/>
        <end position="340"/>
    </location>
</feature>
<protein>
    <recommendedName>
        <fullName evidence="2">Ribonuclease H1 N-terminal domain-containing protein</fullName>
    </recommendedName>
</protein>
<gene>
    <name evidence="3" type="ORF">FA15DRAFT_672004</name>
</gene>
<dbReference type="Proteomes" id="UP000307440">
    <property type="component" value="Unassembled WGS sequence"/>
</dbReference>
<organism evidence="3 4">
    <name type="scientific">Coprinopsis marcescibilis</name>
    <name type="common">Agaric fungus</name>
    <name type="synonym">Psathyrella marcescibilis</name>
    <dbReference type="NCBI Taxonomy" id="230819"/>
    <lineage>
        <taxon>Eukaryota</taxon>
        <taxon>Fungi</taxon>
        <taxon>Dikarya</taxon>
        <taxon>Basidiomycota</taxon>
        <taxon>Agaricomycotina</taxon>
        <taxon>Agaricomycetes</taxon>
        <taxon>Agaricomycetidae</taxon>
        <taxon>Agaricales</taxon>
        <taxon>Agaricineae</taxon>
        <taxon>Psathyrellaceae</taxon>
        <taxon>Coprinopsis</taxon>
    </lineage>
</organism>
<feature type="compositionally biased region" description="Low complexity" evidence="1">
    <location>
        <begin position="298"/>
        <end position="312"/>
    </location>
</feature>
<dbReference type="EMBL" id="ML210253">
    <property type="protein sequence ID" value="TFK21964.1"/>
    <property type="molecule type" value="Genomic_DNA"/>
</dbReference>
<dbReference type="Pfam" id="PF01693">
    <property type="entry name" value="Cauli_VI"/>
    <property type="match status" value="1"/>
</dbReference>
<dbReference type="InterPro" id="IPR037056">
    <property type="entry name" value="RNase_H1_N_sf"/>
</dbReference>
<feature type="compositionally biased region" description="Low complexity" evidence="1">
    <location>
        <begin position="377"/>
        <end position="389"/>
    </location>
</feature>
<keyword evidence="4" id="KW-1185">Reference proteome</keyword>
<dbReference type="InterPro" id="IPR011320">
    <property type="entry name" value="RNase_H1_N"/>
</dbReference>
<feature type="compositionally biased region" description="Basic and acidic residues" evidence="1">
    <location>
        <begin position="470"/>
        <end position="483"/>
    </location>
</feature>
<dbReference type="OrthoDB" id="3270804at2759"/>
<evidence type="ECO:0000313" key="4">
    <source>
        <dbReference type="Proteomes" id="UP000307440"/>
    </source>
</evidence>
<dbReference type="Gene3D" id="3.40.970.10">
    <property type="entry name" value="Ribonuclease H1, N-terminal domain"/>
    <property type="match status" value="1"/>
</dbReference>
<feature type="region of interest" description="Disordered" evidence="1">
    <location>
        <begin position="357"/>
        <end position="567"/>
    </location>
</feature>
<evidence type="ECO:0000256" key="1">
    <source>
        <dbReference type="SAM" id="MobiDB-lite"/>
    </source>
</evidence>
<accession>A0A5C3KNN3</accession>
<feature type="compositionally biased region" description="Basic and acidic residues" evidence="1">
    <location>
        <begin position="271"/>
        <end position="283"/>
    </location>
</feature>
<sequence length="567" mass="62103">MGKYYVVTRGRQTGVFWPTAHTCRSRVARLVEGIKDDAIWEGYDSQLQAEAVFDAACAKGYVQEIGNGGPLPPYPPQAARDAARDLHPLDGPWGHNVQSNWYFVRHGRAPGVYPTWIDAAPQVKGLQECRFDGFEKVEGGYNEAVNRYEQAVARGVIVRVREPPIYEPQQHFANNRVGDRVDRVSTVPLRKADSEPSILFPQPASSPVRLHESMGNLSLGKQGPSTERNFYMTPASVKRENVHSSPQVSYHRSLPVMQPASPVAQSSFTRSHSERIEPRRLSEVEPPTEYSFSPSMYRQSSTTAASPRSPTQVTLGNPGFLKPWAAKPSQKPAPLPNDVLSPIHHSELSLSNIEDPLSIGLTSRPSDRNEDTFNIHSPMSSSSLSSRVSVDIPVRSPSSSRGSKSDHPVSSPRHPNRVYVASSKPSTPRFTEQQHRTPTKSSISGSSVTMSLSSSPQPFEQRSPSSATWKTREYGAKSPKEEGAFNIGFLTSRPSPRAANRSTPHSTPRHLTQSLGLSQMQAPHTVRGAPSVDARSPIPSGTTLPLPYNSLSFGRPSPATYPVAVAE</sequence>
<feature type="domain" description="Ribonuclease H1 N-terminal" evidence="2">
    <location>
        <begin position="101"/>
        <end position="136"/>
    </location>
</feature>
<dbReference type="AlphaFoldDB" id="A0A5C3KNN3"/>
<dbReference type="InterPro" id="IPR009027">
    <property type="entry name" value="Ribosomal_bL9/RNase_H1_N"/>
</dbReference>
<proteinExistence type="predicted"/>
<feature type="compositionally biased region" description="Low complexity" evidence="1">
    <location>
        <begin position="441"/>
        <end position="455"/>
    </location>
</feature>
<reference evidence="3 4" key="1">
    <citation type="journal article" date="2019" name="Nat. Ecol. Evol.">
        <title>Megaphylogeny resolves global patterns of mushroom evolution.</title>
        <authorList>
            <person name="Varga T."/>
            <person name="Krizsan K."/>
            <person name="Foldi C."/>
            <person name="Dima B."/>
            <person name="Sanchez-Garcia M."/>
            <person name="Sanchez-Ramirez S."/>
            <person name="Szollosi G.J."/>
            <person name="Szarkandi J.G."/>
            <person name="Papp V."/>
            <person name="Albert L."/>
            <person name="Andreopoulos W."/>
            <person name="Angelini C."/>
            <person name="Antonin V."/>
            <person name="Barry K.W."/>
            <person name="Bougher N.L."/>
            <person name="Buchanan P."/>
            <person name="Buyck B."/>
            <person name="Bense V."/>
            <person name="Catcheside P."/>
            <person name="Chovatia M."/>
            <person name="Cooper J."/>
            <person name="Damon W."/>
            <person name="Desjardin D."/>
            <person name="Finy P."/>
            <person name="Geml J."/>
            <person name="Haridas S."/>
            <person name="Hughes K."/>
            <person name="Justo A."/>
            <person name="Karasinski D."/>
            <person name="Kautmanova I."/>
            <person name="Kiss B."/>
            <person name="Kocsube S."/>
            <person name="Kotiranta H."/>
            <person name="LaButti K.M."/>
            <person name="Lechner B.E."/>
            <person name="Liimatainen K."/>
            <person name="Lipzen A."/>
            <person name="Lukacs Z."/>
            <person name="Mihaltcheva S."/>
            <person name="Morgado L.N."/>
            <person name="Niskanen T."/>
            <person name="Noordeloos M.E."/>
            <person name="Ohm R.A."/>
            <person name="Ortiz-Santana B."/>
            <person name="Ovrebo C."/>
            <person name="Racz N."/>
            <person name="Riley R."/>
            <person name="Savchenko A."/>
            <person name="Shiryaev A."/>
            <person name="Soop K."/>
            <person name="Spirin V."/>
            <person name="Szebenyi C."/>
            <person name="Tomsovsky M."/>
            <person name="Tulloss R.E."/>
            <person name="Uehling J."/>
            <person name="Grigoriev I.V."/>
            <person name="Vagvolgyi C."/>
            <person name="Papp T."/>
            <person name="Martin F.M."/>
            <person name="Miettinen O."/>
            <person name="Hibbett D.S."/>
            <person name="Nagy L.G."/>
        </authorList>
    </citation>
    <scope>NUCLEOTIDE SEQUENCE [LARGE SCALE GENOMIC DNA]</scope>
    <source>
        <strain evidence="3 4">CBS 121175</strain>
    </source>
</reference>